<organism evidence="4 5">
    <name type="scientific">Cylindrobasidium torrendii FP15055 ss-10</name>
    <dbReference type="NCBI Taxonomy" id="1314674"/>
    <lineage>
        <taxon>Eukaryota</taxon>
        <taxon>Fungi</taxon>
        <taxon>Dikarya</taxon>
        <taxon>Basidiomycota</taxon>
        <taxon>Agaricomycotina</taxon>
        <taxon>Agaricomycetes</taxon>
        <taxon>Agaricomycetidae</taxon>
        <taxon>Agaricales</taxon>
        <taxon>Marasmiineae</taxon>
        <taxon>Physalacriaceae</taxon>
        <taxon>Cylindrobasidium</taxon>
    </lineage>
</organism>
<keyword evidence="5" id="KW-1185">Reference proteome</keyword>
<evidence type="ECO:0000313" key="4">
    <source>
        <dbReference type="EMBL" id="KIY62096.1"/>
    </source>
</evidence>
<feature type="compositionally biased region" description="Low complexity" evidence="1">
    <location>
        <begin position="100"/>
        <end position="113"/>
    </location>
</feature>
<evidence type="ECO:0000256" key="1">
    <source>
        <dbReference type="SAM" id="MobiDB-lite"/>
    </source>
</evidence>
<dbReference type="Pfam" id="PF02298">
    <property type="entry name" value="Cu_bind_like"/>
    <property type="match status" value="1"/>
</dbReference>
<feature type="domain" description="Phytocyanin" evidence="3">
    <location>
        <begin position="311"/>
        <end position="379"/>
    </location>
</feature>
<keyword evidence="2" id="KW-0732">Signal</keyword>
<dbReference type="AlphaFoldDB" id="A0A0D7AXT9"/>
<name>A0A0D7AXT9_9AGAR</name>
<feature type="compositionally biased region" description="Low complexity" evidence="1">
    <location>
        <begin position="43"/>
        <end position="78"/>
    </location>
</feature>
<dbReference type="Gene3D" id="2.60.40.420">
    <property type="entry name" value="Cupredoxins - blue copper proteins"/>
    <property type="match status" value="1"/>
</dbReference>
<dbReference type="PANTHER" id="PTHR34883">
    <property type="entry name" value="SERINE-RICH PROTEIN, PUTATIVE-RELATED-RELATED"/>
    <property type="match status" value="1"/>
</dbReference>
<dbReference type="SUPFAM" id="SSF49503">
    <property type="entry name" value="Cupredoxins"/>
    <property type="match status" value="1"/>
</dbReference>
<protein>
    <recommendedName>
        <fullName evidence="3">Phytocyanin domain-containing protein</fullName>
    </recommendedName>
</protein>
<dbReference type="Proteomes" id="UP000054007">
    <property type="component" value="Unassembled WGS sequence"/>
</dbReference>
<gene>
    <name evidence="4" type="ORF">CYLTODRAFT_427166</name>
</gene>
<feature type="region of interest" description="Disordered" evidence="1">
    <location>
        <begin position="263"/>
        <end position="286"/>
    </location>
</feature>
<evidence type="ECO:0000256" key="2">
    <source>
        <dbReference type="SAM" id="SignalP"/>
    </source>
</evidence>
<feature type="compositionally biased region" description="Basic and acidic residues" evidence="1">
    <location>
        <begin position="79"/>
        <end position="98"/>
    </location>
</feature>
<evidence type="ECO:0000313" key="5">
    <source>
        <dbReference type="Proteomes" id="UP000054007"/>
    </source>
</evidence>
<feature type="region of interest" description="Disordered" evidence="1">
    <location>
        <begin position="28"/>
        <end position="232"/>
    </location>
</feature>
<dbReference type="GO" id="GO:0009055">
    <property type="term" value="F:electron transfer activity"/>
    <property type="evidence" value="ECO:0007669"/>
    <property type="project" value="InterPro"/>
</dbReference>
<feature type="compositionally biased region" description="Low complexity" evidence="1">
    <location>
        <begin position="190"/>
        <end position="218"/>
    </location>
</feature>
<dbReference type="EMBL" id="KN880825">
    <property type="protein sequence ID" value="KIY62096.1"/>
    <property type="molecule type" value="Genomic_DNA"/>
</dbReference>
<dbReference type="InterPro" id="IPR003245">
    <property type="entry name" value="Phytocyanin_dom"/>
</dbReference>
<dbReference type="STRING" id="1314674.A0A0D7AXT9"/>
<reference evidence="4 5" key="1">
    <citation type="journal article" date="2015" name="Fungal Genet. Biol.">
        <title>Evolution of novel wood decay mechanisms in Agaricales revealed by the genome sequences of Fistulina hepatica and Cylindrobasidium torrendii.</title>
        <authorList>
            <person name="Floudas D."/>
            <person name="Held B.W."/>
            <person name="Riley R."/>
            <person name="Nagy L.G."/>
            <person name="Koehler G."/>
            <person name="Ransdell A.S."/>
            <person name="Younus H."/>
            <person name="Chow J."/>
            <person name="Chiniquy J."/>
            <person name="Lipzen A."/>
            <person name="Tritt A."/>
            <person name="Sun H."/>
            <person name="Haridas S."/>
            <person name="LaButti K."/>
            <person name="Ohm R.A."/>
            <person name="Kues U."/>
            <person name="Blanchette R.A."/>
            <person name="Grigoriev I.V."/>
            <person name="Minto R.E."/>
            <person name="Hibbett D.S."/>
        </authorList>
    </citation>
    <scope>NUCLEOTIDE SEQUENCE [LARGE SCALE GENOMIC DNA]</scope>
    <source>
        <strain evidence="4 5">FP15055 ss-10</strain>
    </source>
</reference>
<dbReference type="InterPro" id="IPR008972">
    <property type="entry name" value="Cupredoxin"/>
</dbReference>
<dbReference type="PANTHER" id="PTHR34883:SF15">
    <property type="entry name" value="EXTRACELLULAR SERINE-RICH PROTEIN"/>
    <property type="match status" value="1"/>
</dbReference>
<dbReference type="CDD" id="cd00920">
    <property type="entry name" value="Cupredoxin"/>
    <property type="match status" value="1"/>
</dbReference>
<accession>A0A0D7AXT9</accession>
<feature type="compositionally biased region" description="Basic and acidic residues" evidence="1">
    <location>
        <begin position="180"/>
        <end position="189"/>
    </location>
</feature>
<dbReference type="OrthoDB" id="2331100at2759"/>
<feature type="compositionally biased region" description="Low complexity" evidence="1">
    <location>
        <begin position="168"/>
        <end position="179"/>
    </location>
</feature>
<evidence type="ECO:0000259" key="3">
    <source>
        <dbReference type="Pfam" id="PF02298"/>
    </source>
</evidence>
<dbReference type="InterPro" id="IPR052953">
    <property type="entry name" value="Ser-rich/MCO-related"/>
</dbReference>
<feature type="compositionally biased region" description="Polar residues" evidence="1">
    <location>
        <begin position="220"/>
        <end position="232"/>
    </location>
</feature>
<feature type="region of interest" description="Disordered" evidence="1">
    <location>
        <begin position="491"/>
        <end position="536"/>
    </location>
</feature>
<sequence>MRFSTIYTTAALLCSAVSAIPIEMRTGGGQSGDQYGDVGQWGGDDSQQGSSSQQSGWGGDSSQQHGGQQSQGSSWDQSQSHDGESNQGHDKNNNEGDNGKNGYDQSSSAAHTSTTEEAKTTEHAMTSEAKTTEHAMTSEAKTTEHAMTSEAKTTEHAMTSEAKTTEHATSSQAQTTEHATTTEEAKTTEHAMTTEAKSTEHAMTTAAATTQAWTSEAAKTTESAMQHGSGSTTWGYDGCVESCKSTWAMSSATTWSEAAKSTESAMGTMPPPTATTSHAGNSTAASGTTHTVVVAPSQGVLRYVPFSVNASVGDTVLFMWGANNHTVTKGSQLEPCNKTSDALFASGTHDKDFTFTQVVNSTEPTFFYCATTGHCQKGMFGIINPPNALGTASTSVAAMMSSMSQTDKDVEAYAAYTDTQTAGTAAANWGTNMDMAGMPDWAMAPALENVMYTRNFLAANPELMKEDGSIDMSSMATTPLMVPPDMKVALAQSGSASSSAPSGPAATQGAGSGSSSSSGSTGTTSASTTGTSGTSSEAQAAGAISGAGSVVASKFAVGAITVLATLALL</sequence>
<feature type="compositionally biased region" description="Polar residues" evidence="1">
    <location>
        <begin position="277"/>
        <end position="286"/>
    </location>
</feature>
<feature type="signal peptide" evidence="2">
    <location>
        <begin position="1"/>
        <end position="19"/>
    </location>
</feature>
<proteinExistence type="predicted"/>
<feature type="chain" id="PRO_5002316465" description="Phytocyanin domain-containing protein" evidence="2">
    <location>
        <begin position="20"/>
        <end position="569"/>
    </location>
</feature>